<protein>
    <submittedName>
        <fullName evidence="3">Uncharacterized protein</fullName>
    </submittedName>
</protein>
<dbReference type="AlphaFoldDB" id="A0A078B7X7"/>
<proteinExistence type="predicted"/>
<feature type="region of interest" description="Disordered" evidence="2">
    <location>
        <begin position="348"/>
        <end position="392"/>
    </location>
</feature>
<dbReference type="PANTHER" id="PTHR15276">
    <property type="entry name" value="H4 D10S170 PROTEIN-RELATED"/>
    <property type="match status" value="1"/>
</dbReference>
<name>A0A078B7X7_STYLE</name>
<gene>
    <name evidence="3" type="primary">Contig19119.g20273</name>
    <name evidence="3" type="ORF">STYLEM_18798</name>
</gene>
<keyword evidence="1" id="KW-0175">Coiled coil</keyword>
<evidence type="ECO:0000313" key="3">
    <source>
        <dbReference type="EMBL" id="CDW89663.1"/>
    </source>
</evidence>
<feature type="region of interest" description="Disordered" evidence="2">
    <location>
        <begin position="649"/>
        <end position="671"/>
    </location>
</feature>
<feature type="compositionally biased region" description="Basic and acidic residues" evidence="2">
    <location>
        <begin position="662"/>
        <end position="671"/>
    </location>
</feature>
<dbReference type="Pfam" id="PF09755">
    <property type="entry name" value="DUF2046"/>
    <property type="match status" value="1"/>
</dbReference>
<accession>A0A078B7X7</accession>
<feature type="compositionally biased region" description="Low complexity" evidence="2">
    <location>
        <begin position="651"/>
        <end position="661"/>
    </location>
</feature>
<keyword evidence="4" id="KW-1185">Reference proteome</keyword>
<feature type="compositionally biased region" description="Polar residues" evidence="2">
    <location>
        <begin position="375"/>
        <end position="392"/>
    </location>
</feature>
<reference evidence="3 4" key="1">
    <citation type="submission" date="2014-06" db="EMBL/GenBank/DDBJ databases">
        <authorList>
            <person name="Swart Estienne"/>
        </authorList>
    </citation>
    <scope>NUCLEOTIDE SEQUENCE [LARGE SCALE GENOMIC DNA]</scope>
    <source>
        <strain evidence="3 4">130c</strain>
    </source>
</reference>
<dbReference type="OrthoDB" id="78858at2759"/>
<evidence type="ECO:0000256" key="1">
    <source>
        <dbReference type="SAM" id="Coils"/>
    </source>
</evidence>
<organism evidence="3 4">
    <name type="scientific">Stylonychia lemnae</name>
    <name type="common">Ciliate</name>
    <dbReference type="NCBI Taxonomy" id="5949"/>
    <lineage>
        <taxon>Eukaryota</taxon>
        <taxon>Sar</taxon>
        <taxon>Alveolata</taxon>
        <taxon>Ciliophora</taxon>
        <taxon>Intramacronucleata</taxon>
        <taxon>Spirotrichea</taxon>
        <taxon>Stichotrichia</taxon>
        <taxon>Sporadotrichida</taxon>
        <taxon>Oxytrichidae</taxon>
        <taxon>Stylonychinae</taxon>
        <taxon>Stylonychia</taxon>
    </lineage>
</organism>
<evidence type="ECO:0000256" key="2">
    <source>
        <dbReference type="SAM" id="MobiDB-lite"/>
    </source>
</evidence>
<evidence type="ECO:0000313" key="4">
    <source>
        <dbReference type="Proteomes" id="UP000039865"/>
    </source>
</evidence>
<dbReference type="EMBL" id="CCKQ01017763">
    <property type="protein sequence ID" value="CDW89663.1"/>
    <property type="molecule type" value="Genomic_DNA"/>
</dbReference>
<feature type="compositionally biased region" description="Basic and acidic residues" evidence="2">
    <location>
        <begin position="365"/>
        <end position="374"/>
    </location>
</feature>
<dbReference type="PANTHER" id="PTHR15276:SF0">
    <property type="entry name" value="COILED-COIL DOMAIN-CONTAINING PROTEIN 6"/>
    <property type="match status" value="1"/>
</dbReference>
<feature type="coiled-coil region" evidence="1">
    <location>
        <begin position="464"/>
        <end position="519"/>
    </location>
</feature>
<dbReference type="InterPro" id="IPR019152">
    <property type="entry name" value="DUF2046"/>
</dbReference>
<feature type="compositionally biased region" description="Polar residues" evidence="2">
    <location>
        <begin position="353"/>
        <end position="363"/>
    </location>
</feature>
<dbReference type="InParanoid" id="A0A078B7X7"/>
<feature type="coiled-coil region" evidence="1">
    <location>
        <begin position="17"/>
        <end position="261"/>
    </location>
</feature>
<sequence>MSQESINQKKTLEDLPKEELIKILKAQLEQREQYKIQLSKAQENSANLVFSNLTLYQQIQSQMVKSEEEYIANKLMKRLNDLQKEKESLVKKVKKEQENLSQNLKKKLKKLQQQKVDMENQLEQEQEQIVNKLSKQLTDAITDKNSLFKKLDQERRTKEELMIKIQQEEKMLKHILQERVERLQREKADINFNKEMESEYKINKLNNLMNKLVREKQKLEEFLCFEVQTKQELVIALAKEKKNLTNEMLSLIKEIRKSKHKIKKHVGSENIKHHYHNHHYQNQNIQTNSSSSNESSPRFNKRSASASLFMNMHGAQTPIMHHQPSNDLRNSAQIQKGVNLDSSILSSQSLDQMRSSGVDSVNLESARKQAKNQDENNNQTSYPQNSARSEMQNIRQSDISVVSVNDDSVNLGEMSRDQLTSSEIQQEQENMLTQQEFNFLSTSNTQLTSEVLGNEQNIDLMKILEEKDDLLAMLQRDKDFYEGQDKKMRMKIGSIIRQLEEAQKELIKYKRLCEEINNNKLKPFEIQRIAGSLGIIAQTGNNSGSQNEQEQIQFVNQNFIRQIGGELLASTGGGGPFDSSMEMDQYSLTDSSSYISEGSSFSLDSKERSCSNDLRKSFDSQSTDFLYQSHYGLRNPMKANFDMMTKLVSPNKASSSQSSNQKNERENNRRY</sequence>
<dbReference type="Proteomes" id="UP000039865">
    <property type="component" value="Unassembled WGS sequence"/>
</dbReference>